<dbReference type="InterPro" id="IPR028989">
    <property type="entry name" value="RimP_N"/>
</dbReference>
<dbReference type="InterPro" id="IPR035956">
    <property type="entry name" value="RimP_N_sf"/>
</dbReference>
<comment type="subcellular location">
    <subcellularLocation>
        <location evidence="3">Cytoplasm</location>
    </subcellularLocation>
</comment>
<evidence type="ECO:0000256" key="1">
    <source>
        <dbReference type="ARBA" id="ARBA00022490"/>
    </source>
</evidence>
<dbReference type="Gene3D" id="3.30.300.70">
    <property type="entry name" value="RimP-like superfamily, N-terminal"/>
    <property type="match status" value="1"/>
</dbReference>
<feature type="region of interest" description="Disordered" evidence="4">
    <location>
        <begin position="161"/>
        <end position="186"/>
    </location>
</feature>
<dbReference type="GO" id="GO:0000028">
    <property type="term" value="P:ribosomal small subunit assembly"/>
    <property type="evidence" value="ECO:0007669"/>
    <property type="project" value="TreeGrafter"/>
</dbReference>
<reference evidence="7" key="1">
    <citation type="submission" date="2021-04" db="EMBL/GenBank/DDBJ databases">
        <title>Genome based classification of Actinospica acidithermotolerans sp. nov., an actinobacterium isolated from an Indonesian hot spring.</title>
        <authorList>
            <person name="Kusuma A.B."/>
            <person name="Putra K.E."/>
            <person name="Nafisah S."/>
            <person name="Loh J."/>
            <person name="Nouioui I."/>
            <person name="Goodfellow M."/>
        </authorList>
    </citation>
    <scope>NUCLEOTIDE SEQUENCE</scope>
    <source>
        <strain evidence="7">CSCA 57</strain>
    </source>
</reference>
<dbReference type="NCBIfam" id="NF000930">
    <property type="entry name" value="PRK00092.2-2"/>
    <property type="match status" value="1"/>
</dbReference>
<dbReference type="SUPFAM" id="SSF75420">
    <property type="entry name" value="YhbC-like, N-terminal domain"/>
    <property type="match status" value="1"/>
</dbReference>
<dbReference type="InterPro" id="IPR028998">
    <property type="entry name" value="RimP_C"/>
</dbReference>
<feature type="domain" description="Ribosome maturation factor RimP C-terminal" evidence="6">
    <location>
        <begin position="93"/>
        <end position="161"/>
    </location>
</feature>
<feature type="domain" description="Ribosome maturation factor RimP N-terminal" evidence="5">
    <location>
        <begin position="18"/>
        <end position="89"/>
    </location>
</feature>
<feature type="region of interest" description="Disordered" evidence="4">
    <location>
        <begin position="132"/>
        <end position="151"/>
    </location>
</feature>
<dbReference type="PANTHER" id="PTHR33867:SF1">
    <property type="entry name" value="RIBOSOME MATURATION FACTOR RIMP"/>
    <property type="match status" value="1"/>
</dbReference>
<feature type="compositionally biased region" description="Acidic residues" evidence="4">
    <location>
        <begin position="170"/>
        <end position="186"/>
    </location>
</feature>
<comment type="caution">
    <text evidence="7">The sequence shown here is derived from an EMBL/GenBank/DDBJ whole genome shotgun (WGS) entry which is preliminary data.</text>
</comment>
<sequence length="186" mass="20059">MSPAARAEFDGTKLRVQLEPVVSELGYDLEEVVVQRAGSRRLLRVVVDADGGISLDDIAEVSQAVSAALDEGEQMGEHAYDLEVTSPGVSRPLTEPRHWRRAAGRLVQATLTAGGEITGRVVEADDEGVTLELPGKKPGQPGERRRLGYSELGKGRVQIEFNRPGADGDQALDDEADEDVDVDEQN</sequence>
<keyword evidence="1 3" id="KW-0963">Cytoplasm</keyword>
<evidence type="ECO:0000313" key="7">
    <source>
        <dbReference type="EMBL" id="MBR7833749.1"/>
    </source>
</evidence>
<dbReference type="RefSeq" id="WP_212528268.1">
    <property type="nucleotide sequence ID" value="NZ_JAGSOG010000038.1"/>
</dbReference>
<dbReference type="Proteomes" id="UP000675781">
    <property type="component" value="Unassembled WGS sequence"/>
</dbReference>
<proteinExistence type="inferred from homology"/>
<keyword evidence="8" id="KW-1185">Reference proteome</keyword>
<evidence type="ECO:0000259" key="6">
    <source>
        <dbReference type="Pfam" id="PF17384"/>
    </source>
</evidence>
<gene>
    <name evidence="3 7" type="primary">rimP</name>
    <name evidence="7" type="ORF">KDL01_10765</name>
</gene>
<dbReference type="Pfam" id="PF17384">
    <property type="entry name" value="DUF150_C"/>
    <property type="match status" value="1"/>
</dbReference>
<dbReference type="Pfam" id="PF02576">
    <property type="entry name" value="RimP_N"/>
    <property type="match status" value="1"/>
</dbReference>
<dbReference type="EMBL" id="JAGSOG010000038">
    <property type="protein sequence ID" value="MBR7833749.1"/>
    <property type="molecule type" value="Genomic_DNA"/>
</dbReference>
<dbReference type="CDD" id="cd01734">
    <property type="entry name" value="YlxS_C"/>
    <property type="match status" value="1"/>
</dbReference>
<organism evidence="7 8">
    <name type="scientific">Actinospica durhamensis</name>
    <dbReference type="NCBI Taxonomy" id="1508375"/>
    <lineage>
        <taxon>Bacteria</taxon>
        <taxon>Bacillati</taxon>
        <taxon>Actinomycetota</taxon>
        <taxon>Actinomycetes</taxon>
        <taxon>Catenulisporales</taxon>
        <taxon>Actinospicaceae</taxon>
        <taxon>Actinospica</taxon>
    </lineage>
</organism>
<protein>
    <recommendedName>
        <fullName evidence="3">Ribosome maturation factor RimP</fullName>
    </recommendedName>
</protein>
<dbReference type="GO" id="GO:0005829">
    <property type="term" value="C:cytosol"/>
    <property type="evidence" value="ECO:0007669"/>
    <property type="project" value="TreeGrafter"/>
</dbReference>
<dbReference type="GO" id="GO:0006412">
    <property type="term" value="P:translation"/>
    <property type="evidence" value="ECO:0007669"/>
    <property type="project" value="TreeGrafter"/>
</dbReference>
<evidence type="ECO:0000313" key="8">
    <source>
        <dbReference type="Proteomes" id="UP000675781"/>
    </source>
</evidence>
<keyword evidence="2 3" id="KW-0690">Ribosome biogenesis</keyword>
<comment type="similarity">
    <text evidence="3">Belongs to the RimP family.</text>
</comment>
<dbReference type="InterPro" id="IPR003728">
    <property type="entry name" value="Ribosome_maturation_RimP"/>
</dbReference>
<dbReference type="PANTHER" id="PTHR33867">
    <property type="entry name" value="RIBOSOME MATURATION FACTOR RIMP"/>
    <property type="match status" value="1"/>
</dbReference>
<evidence type="ECO:0000259" key="5">
    <source>
        <dbReference type="Pfam" id="PF02576"/>
    </source>
</evidence>
<comment type="function">
    <text evidence="3">Required for maturation of 30S ribosomal subunits.</text>
</comment>
<evidence type="ECO:0000256" key="3">
    <source>
        <dbReference type="HAMAP-Rule" id="MF_01077"/>
    </source>
</evidence>
<accession>A0A941ETT7</accession>
<dbReference type="HAMAP" id="MF_01077">
    <property type="entry name" value="RimP"/>
    <property type="match status" value="1"/>
</dbReference>
<evidence type="ECO:0000256" key="4">
    <source>
        <dbReference type="SAM" id="MobiDB-lite"/>
    </source>
</evidence>
<dbReference type="AlphaFoldDB" id="A0A941ETT7"/>
<name>A0A941ETT7_9ACTN</name>
<evidence type="ECO:0000256" key="2">
    <source>
        <dbReference type="ARBA" id="ARBA00022517"/>
    </source>
</evidence>